<protein>
    <submittedName>
        <fullName evidence="1">Uncharacterized protein</fullName>
    </submittedName>
</protein>
<accession>A0A820GU60</accession>
<comment type="caution">
    <text evidence="1">The sequence shown here is derived from an EMBL/GenBank/DDBJ whole genome shotgun (WGS) entry which is preliminary data.</text>
</comment>
<sequence>PGVETTFLPARILKSIYSKPIFTSEGAVIQQVQGVHSGRWSIEKTIYDKLNIQTDLPNIDHKTYLNTIVKDYYIQSLCTYSPIIKDISHLLPSPNQVLSNQLNSISNQDLAESIEPFNELAAYYAKMIIKCLDLNQQHHPLLNACRSLASTTNKGVTWHSTQLRLIQLIERFPRLKPFLIILNPQLLIRIIHYLHHL</sequence>
<organism evidence="1 2">
    <name type="scientific">Rotaria sordida</name>
    <dbReference type="NCBI Taxonomy" id="392033"/>
    <lineage>
        <taxon>Eukaryota</taxon>
        <taxon>Metazoa</taxon>
        <taxon>Spiralia</taxon>
        <taxon>Gnathifera</taxon>
        <taxon>Rotifera</taxon>
        <taxon>Eurotatoria</taxon>
        <taxon>Bdelloidea</taxon>
        <taxon>Philodinida</taxon>
        <taxon>Philodinidae</taxon>
        <taxon>Rotaria</taxon>
    </lineage>
</organism>
<gene>
    <name evidence="1" type="ORF">JBS370_LOCUS39750</name>
</gene>
<dbReference type="Proteomes" id="UP000663836">
    <property type="component" value="Unassembled WGS sequence"/>
</dbReference>
<evidence type="ECO:0000313" key="2">
    <source>
        <dbReference type="Proteomes" id="UP000663836"/>
    </source>
</evidence>
<name>A0A820GU60_9BILA</name>
<evidence type="ECO:0000313" key="1">
    <source>
        <dbReference type="EMBL" id="CAF4280907.1"/>
    </source>
</evidence>
<dbReference type="EMBL" id="CAJOBD010030070">
    <property type="protein sequence ID" value="CAF4280907.1"/>
    <property type="molecule type" value="Genomic_DNA"/>
</dbReference>
<proteinExistence type="predicted"/>
<feature type="non-terminal residue" evidence="1">
    <location>
        <position position="197"/>
    </location>
</feature>
<reference evidence="1" key="1">
    <citation type="submission" date="2021-02" db="EMBL/GenBank/DDBJ databases">
        <authorList>
            <person name="Nowell W R."/>
        </authorList>
    </citation>
    <scope>NUCLEOTIDE SEQUENCE</scope>
</reference>
<dbReference type="AlphaFoldDB" id="A0A820GU60"/>